<dbReference type="EMBL" id="GBXM01052823">
    <property type="protein sequence ID" value="JAH55754.1"/>
    <property type="molecule type" value="Transcribed_RNA"/>
</dbReference>
<organism evidence="1">
    <name type="scientific">Anguilla anguilla</name>
    <name type="common">European freshwater eel</name>
    <name type="synonym">Muraena anguilla</name>
    <dbReference type="NCBI Taxonomy" id="7936"/>
    <lineage>
        <taxon>Eukaryota</taxon>
        <taxon>Metazoa</taxon>
        <taxon>Chordata</taxon>
        <taxon>Craniata</taxon>
        <taxon>Vertebrata</taxon>
        <taxon>Euteleostomi</taxon>
        <taxon>Actinopterygii</taxon>
        <taxon>Neopterygii</taxon>
        <taxon>Teleostei</taxon>
        <taxon>Anguilliformes</taxon>
        <taxon>Anguillidae</taxon>
        <taxon>Anguilla</taxon>
    </lineage>
</organism>
<protein>
    <submittedName>
        <fullName evidence="1">Uncharacterized protein</fullName>
    </submittedName>
</protein>
<proteinExistence type="predicted"/>
<dbReference type="AlphaFoldDB" id="A0A0E9TPY2"/>
<name>A0A0E9TPY2_ANGAN</name>
<reference evidence="1" key="1">
    <citation type="submission" date="2014-11" db="EMBL/GenBank/DDBJ databases">
        <authorList>
            <person name="Amaro Gonzalez C."/>
        </authorList>
    </citation>
    <scope>NUCLEOTIDE SEQUENCE</scope>
</reference>
<reference evidence="1" key="2">
    <citation type="journal article" date="2015" name="Fish Shellfish Immunol.">
        <title>Early steps in the European eel (Anguilla anguilla)-Vibrio vulnificus interaction in the gills: Role of the RtxA13 toxin.</title>
        <authorList>
            <person name="Callol A."/>
            <person name="Pajuelo D."/>
            <person name="Ebbesson L."/>
            <person name="Teles M."/>
            <person name="MacKenzie S."/>
            <person name="Amaro C."/>
        </authorList>
    </citation>
    <scope>NUCLEOTIDE SEQUENCE</scope>
</reference>
<evidence type="ECO:0000313" key="1">
    <source>
        <dbReference type="EMBL" id="JAH55754.1"/>
    </source>
</evidence>
<sequence length="41" mass="5171">MYGRFYLQGYWPSFTKRTYDRNWAYGHFHTKLGIYQFGREQ</sequence>
<accession>A0A0E9TPY2</accession>